<feature type="transmembrane region" description="Helical" evidence="10">
    <location>
        <begin position="133"/>
        <end position="152"/>
    </location>
</feature>
<keyword evidence="5" id="KW-0333">Golgi apparatus</keyword>
<keyword evidence="13" id="KW-1185">Reference proteome</keyword>
<evidence type="ECO:0000256" key="3">
    <source>
        <dbReference type="ARBA" id="ARBA00022692"/>
    </source>
</evidence>
<dbReference type="GO" id="GO:0005794">
    <property type="term" value="C:Golgi apparatus"/>
    <property type="evidence" value="ECO:0007669"/>
    <property type="project" value="UniProtKB-SubCell"/>
</dbReference>
<dbReference type="GO" id="GO:0005783">
    <property type="term" value="C:endoplasmic reticulum"/>
    <property type="evidence" value="ECO:0007669"/>
    <property type="project" value="TreeGrafter"/>
</dbReference>
<comment type="caution">
    <text evidence="12">The sequence shown here is derived from an EMBL/GenBank/DDBJ whole genome shotgun (WGS) entry which is preliminary data.</text>
</comment>
<name>A0A812CEQ5_ACAPH</name>
<dbReference type="PANTHER" id="PTHR22883:SF475">
    <property type="entry name" value="PALMITOYLTRANSFERASE ZDHHC23"/>
    <property type="match status" value="1"/>
</dbReference>
<feature type="transmembrane region" description="Helical" evidence="10">
    <location>
        <begin position="413"/>
        <end position="433"/>
    </location>
</feature>
<feature type="transmembrane region" description="Helical" evidence="10">
    <location>
        <begin position="104"/>
        <end position="121"/>
    </location>
</feature>
<evidence type="ECO:0000313" key="13">
    <source>
        <dbReference type="Proteomes" id="UP000597762"/>
    </source>
</evidence>
<evidence type="ECO:0000256" key="6">
    <source>
        <dbReference type="ARBA" id="ARBA00023136"/>
    </source>
</evidence>
<dbReference type="Pfam" id="PF01529">
    <property type="entry name" value="DHHC"/>
    <property type="match status" value="2"/>
</dbReference>
<sequence length="493" mass="56669">MLGYQKNNLKQMLHQCPAWKGERSHLLACLCDCEDIDLAFDNCINCHRVQSSTMKNITATIADRCRIPWCGGNGAIQVRLDVIVPIIVVPSCILLGTIGPIMTVGALIAMPFLMFIFYRMWRRQHTKVRTKFFSTWANTSIIFSYFVFQTFVVAFRKILLWEFLLFFTALLALLYGLYLTKKNPGFLKFGHSDQEKTAEDSKTWQQNSKWVESLKNNDNKWKDVYLNGQSTIQLNANGENNSIFSQSESPNVVNENTAPMIPVEEVTWVDSRPIEGHHLITWCGFCNLQRPPRTGHCYVCNSCIAVRDHHCVWSSFDHLVRIFATYKRPPRTGHCYVCNSCIAVRDHHCVWIDNCIGANNHRSFLVSMILFIFCGIYGSHLTLTTVCTPEIYYNWILWPNDCRFLYTDFQTSISFVTACYVIVSTSIMLLALVQQILFISQNITSQELHRATMNGMTCLGLYAYNNVHNKGLRKNWAEFIFKTSRSISLKIPV</sequence>
<evidence type="ECO:0000256" key="2">
    <source>
        <dbReference type="ARBA" id="ARBA00022679"/>
    </source>
</evidence>
<reference evidence="12" key="1">
    <citation type="submission" date="2021-01" db="EMBL/GenBank/DDBJ databases">
        <authorList>
            <person name="Li R."/>
            <person name="Bekaert M."/>
        </authorList>
    </citation>
    <scope>NUCLEOTIDE SEQUENCE</scope>
    <source>
        <strain evidence="12">Farmed</strain>
    </source>
</reference>
<comment type="subcellular location">
    <subcellularLocation>
        <location evidence="1">Golgi apparatus</location>
        <location evidence="1">trans-Golgi network membrane</location>
        <topology evidence="1">Multi-pass membrane protein</topology>
    </subcellularLocation>
</comment>
<feature type="domain" description="Palmitoyltransferase DHHC" evidence="11">
    <location>
        <begin position="326"/>
        <end position="448"/>
    </location>
</feature>
<feature type="domain" description="Palmitoyltransferase DHHC" evidence="11">
    <location>
        <begin position="281"/>
        <end position="313"/>
    </location>
</feature>
<keyword evidence="6 10" id="KW-0472">Membrane</keyword>
<dbReference type="InterPro" id="IPR001594">
    <property type="entry name" value="Palmitoyltrfase_DHHC"/>
</dbReference>
<accession>A0A812CEQ5</accession>
<protein>
    <recommendedName>
        <fullName evidence="10">Palmitoyltransferase</fullName>
        <ecNumber evidence="10">2.3.1.225</ecNumber>
    </recommendedName>
</protein>
<keyword evidence="3 10" id="KW-0812">Transmembrane</keyword>
<dbReference type="EC" id="2.3.1.225" evidence="10"/>
<keyword evidence="8" id="KW-0449">Lipoprotein</keyword>
<dbReference type="GO" id="GO:0019706">
    <property type="term" value="F:protein-cysteine S-palmitoyltransferase activity"/>
    <property type="evidence" value="ECO:0007669"/>
    <property type="project" value="UniProtKB-EC"/>
</dbReference>
<comment type="catalytic activity">
    <reaction evidence="10">
        <text>L-cysteinyl-[protein] + hexadecanoyl-CoA = S-hexadecanoyl-L-cysteinyl-[protein] + CoA</text>
        <dbReference type="Rhea" id="RHEA:36683"/>
        <dbReference type="Rhea" id="RHEA-COMP:10131"/>
        <dbReference type="Rhea" id="RHEA-COMP:11032"/>
        <dbReference type="ChEBI" id="CHEBI:29950"/>
        <dbReference type="ChEBI" id="CHEBI:57287"/>
        <dbReference type="ChEBI" id="CHEBI:57379"/>
        <dbReference type="ChEBI" id="CHEBI:74151"/>
        <dbReference type="EC" id="2.3.1.225"/>
    </reaction>
</comment>
<keyword evidence="4 10" id="KW-1133">Transmembrane helix</keyword>
<evidence type="ECO:0000256" key="9">
    <source>
        <dbReference type="ARBA" id="ARBA00023315"/>
    </source>
</evidence>
<dbReference type="EMBL" id="CAHIKZ030001463">
    <property type="protein sequence ID" value="CAE1265008.1"/>
    <property type="molecule type" value="Genomic_DNA"/>
</dbReference>
<evidence type="ECO:0000313" key="12">
    <source>
        <dbReference type="EMBL" id="CAE1265008.1"/>
    </source>
</evidence>
<dbReference type="PANTHER" id="PTHR22883">
    <property type="entry name" value="ZINC FINGER DHHC DOMAIN CONTAINING PROTEIN"/>
    <property type="match status" value="1"/>
</dbReference>
<comment type="domain">
    <text evidence="10">The DHHC domain is required for palmitoyltransferase activity.</text>
</comment>
<organism evidence="12 13">
    <name type="scientific">Acanthosepion pharaonis</name>
    <name type="common">Pharaoh cuttlefish</name>
    <name type="synonym">Sepia pharaonis</name>
    <dbReference type="NCBI Taxonomy" id="158019"/>
    <lineage>
        <taxon>Eukaryota</taxon>
        <taxon>Metazoa</taxon>
        <taxon>Spiralia</taxon>
        <taxon>Lophotrochozoa</taxon>
        <taxon>Mollusca</taxon>
        <taxon>Cephalopoda</taxon>
        <taxon>Coleoidea</taxon>
        <taxon>Decapodiformes</taxon>
        <taxon>Sepiida</taxon>
        <taxon>Sepiina</taxon>
        <taxon>Sepiidae</taxon>
        <taxon>Acanthosepion</taxon>
    </lineage>
</organism>
<dbReference type="InterPro" id="IPR039859">
    <property type="entry name" value="PFA4/ZDH16/20/ERF2-like"/>
</dbReference>
<keyword evidence="7" id="KW-0564">Palmitate</keyword>
<feature type="transmembrane region" description="Helical" evidence="10">
    <location>
        <begin position="158"/>
        <end position="178"/>
    </location>
</feature>
<evidence type="ECO:0000259" key="11">
    <source>
        <dbReference type="Pfam" id="PF01529"/>
    </source>
</evidence>
<gene>
    <name evidence="12" type="ORF">SPHA_34473</name>
</gene>
<dbReference type="PROSITE" id="PS50216">
    <property type="entry name" value="DHHC"/>
    <property type="match status" value="2"/>
</dbReference>
<dbReference type="AlphaFoldDB" id="A0A812CEQ5"/>
<dbReference type="GO" id="GO:0006612">
    <property type="term" value="P:protein targeting to membrane"/>
    <property type="evidence" value="ECO:0007669"/>
    <property type="project" value="TreeGrafter"/>
</dbReference>
<dbReference type="OrthoDB" id="430659at2759"/>
<dbReference type="Proteomes" id="UP000597762">
    <property type="component" value="Unassembled WGS sequence"/>
</dbReference>
<evidence type="ECO:0000256" key="10">
    <source>
        <dbReference type="RuleBase" id="RU079119"/>
    </source>
</evidence>
<evidence type="ECO:0000256" key="7">
    <source>
        <dbReference type="ARBA" id="ARBA00023139"/>
    </source>
</evidence>
<evidence type="ECO:0000256" key="8">
    <source>
        <dbReference type="ARBA" id="ARBA00023288"/>
    </source>
</evidence>
<evidence type="ECO:0000256" key="1">
    <source>
        <dbReference type="ARBA" id="ARBA00004166"/>
    </source>
</evidence>
<evidence type="ECO:0000256" key="5">
    <source>
        <dbReference type="ARBA" id="ARBA00023034"/>
    </source>
</evidence>
<keyword evidence="9 10" id="KW-0012">Acyltransferase</keyword>
<evidence type="ECO:0000256" key="4">
    <source>
        <dbReference type="ARBA" id="ARBA00022989"/>
    </source>
</evidence>
<proteinExistence type="inferred from homology"/>
<feature type="transmembrane region" description="Helical" evidence="10">
    <location>
        <begin position="369"/>
        <end position="393"/>
    </location>
</feature>
<keyword evidence="2 10" id="KW-0808">Transferase</keyword>
<comment type="similarity">
    <text evidence="10">Belongs to the DHHC palmitoyltransferase family.</text>
</comment>